<evidence type="ECO:0000313" key="3">
    <source>
        <dbReference type="Proteomes" id="UP001596496"/>
    </source>
</evidence>
<dbReference type="RefSeq" id="WP_380829216.1">
    <property type="nucleotide sequence ID" value="NZ_JBHTCG010000017.1"/>
</dbReference>
<feature type="region of interest" description="Disordered" evidence="1">
    <location>
        <begin position="1"/>
        <end position="27"/>
    </location>
</feature>
<sequence length="458" mass="49429">MFPAQPSPDSGMREDRSKTNSDPGAVAPTAFPLLLTRLEDHVKEAGITQNAVCDGAVRSYLAAIQDPGIDTLAMPALGILSNHIDAAMHACSLMAPGASVSSYASMVTSKATNTYASATNVAADEHLVAQVGLAVRARFDPYVVACERQLYLNHADVPADLKVLIQNHAMGSVKDPLVEAAEQILQAAHTPADPTNAEKAALVQALEALPVVQAMYNGKLAVGAGAEGGSLPTIVVTAACKAQKHFGKYADQFFKNAPTGMVIYAALVQPSRRPPARHVSNIEVTEDTVEPGRFWLGTRVTQYRANAARVGNKVRLSVMDDVSTVVHEIGHQVEFYLPAVEWMRLHQIIRMRMVGAQLVNIYPKSEKAEPAFDVSAMPAFEAYYTNPDAQRSGKYYPAKLYVSGDTELLSMTVQFFSRPDTATLMIQRDPVLAATVLRAIRPDDFTNFPANLLALLPT</sequence>
<gene>
    <name evidence="2" type="ORF">ACFQSB_23905</name>
</gene>
<organism evidence="2 3">
    <name type="scientific">Sphaerisporangium rhizosphaerae</name>
    <dbReference type="NCBI Taxonomy" id="2269375"/>
    <lineage>
        <taxon>Bacteria</taxon>
        <taxon>Bacillati</taxon>
        <taxon>Actinomycetota</taxon>
        <taxon>Actinomycetes</taxon>
        <taxon>Streptosporangiales</taxon>
        <taxon>Streptosporangiaceae</taxon>
        <taxon>Sphaerisporangium</taxon>
    </lineage>
</organism>
<name>A0ABW2P8S4_9ACTN</name>
<accession>A0ABW2P8S4</accession>
<dbReference type="Proteomes" id="UP001596496">
    <property type="component" value="Unassembled WGS sequence"/>
</dbReference>
<evidence type="ECO:0000256" key="1">
    <source>
        <dbReference type="SAM" id="MobiDB-lite"/>
    </source>
</evidence>
<dbReference type="EMBL" id="JBHTCG010000017">
    <property type="protein sequence ID" value="MFC7385274.1"/>
    <property type="molecule type" value="Genomic_DNA"/>
</dbReference>
<protein>
    <submittedName>
        <fullName evidence="2">Uncharacterized protein</fullName>
    </submittedName>
</protein>
<evidence type="ECO:0000313" key="2">
    <source>
        <dbReference type="EMBL" id="MFC7385274.1"/>
    </source>
</evidence>
<keyword evidence="3" id="KW-1185">Reference proteome</keyword>
<reference evidence="3" key="1">
    <citation type="journal article" date="2019" name="Int. J. Syst. Evol. Microbiol.">
        <title>The Global Catalogue of Microorganisms (GCM) 10K type strain sequencing project: providing services to taxonomists for standard genome sequencing and annotation.</title>
        <authorList>
            <consortium name="The Broad Institute Genomics Platform"/>
            <consortium name="The Broad Institute Genome Sequencing Center for Infectious Disease"/>
            <person name="Wu L."/>
            <person name="Ma J."/>
        </authorList>
    </citation>
    <scope>NUCLEOTIDE SEQUENCE [LARGE SCALE GENOMIC DNA]</scope>
    <source>
        <strain evidence="3">CECT 7649</strain>
    </source>
</reference>
<comment type="caution">
    <text evidence="2">The sequence shown here is derived from an EMBL/GenBank/DDBJ whole genome shotgun (WGS) entry which is preliminary data.</text>
</comment>
<proteinExistence type="predicted"/>